<evidence type="ECO:0000313" key="1">
    <source>
        <dbReference type="EMBL" id="PVH47749.1"/>
    </source>
</evidence>
<sequence length="49" mass="5354">MIRNAVLEQIIALSVLLIYSAGGKLKSFGFHAVDQLNSESHSGYFVSEL</sequence>
<gene>
    <name evidence="1" type="ORF">PAHAL_4G141500</name>
</gene>
<organism evidence="1">
    <name type="scientific">Panicum hallii</name>
    <dbReference type="NCBI Taxonomy" id="206008"/>
    <lineage>
        <taxon>Eukaryota</taxon>
        <taxon>Viridiplantae</taxon>
        <taxon>Streptophyta</taxon>
        <taxon>Embryophyta</taxon>
        <taxon>Tracheophyta</taxon>
        <taxon>Spermatophyta</taxon>
        <taxon>Magnoliopsida</taxon>
        <taxon>Liliopsida</taxon>
        <taxon>Poales</taxon>
        <taxon>Poaceae</taxon>
        <taxon>PACMAD clade</taxon>
        <taxon>Panicoideae</taxon>
        <taxon>Panicodae</taxon>
        <taxon>Paniceae</taxon>
        <taxon>Panicinae</taxon>
        <taxon>Panicum</taxon>
        <taxon>Panicum sect. Panicum</taxon>
    </lineage>
</organism>
<dbReference type="Proteomes" id="UP000243499">
    <property type="component" value="Chromosome 4"/>
</dbReference>
<dbReference type="EMBL" id="CM008049">
    <property type="protein sequence ID" value="PVH47749.1"/>
    <property type="molecule type" value="Genomic_DNA"/>
</dbReference>
<dbReference type="Gramene" id="PVH47749">
    <property type="protein sequence ID" value="PVH47749"/>
    <property type="gene ID" value="PAHAL_4G141500"/>
</dbReference>
<name>A0A2T8JCV2_9POAL</name>
<proteinExistence type="predicted"/>
<dbReference type="AlphaFoldDB" id="A0A2T8JCV2"/>
<accession>A0A2T8JCV2</accession>
<reference evidence="1" key="1">
    <citation type="submission" date="2018-04" db="EMBL/GenBank/DDBJ databases">
        <title>WGS assembly of Panicum hallii.</title>
        <authorList>
            <person name="Lovell J."/>
            <person name="Jenkins J."/>
            <person name="Lowry D."/>
            <person name="Mamidi S."/>
            <person name="Sreedasyam A."/>
            <person name="Weng X."/>
            <person name="Barry K."/>
            <person name="Bonette J."/>
            <person name="Campitelli B."/>
            <person name="Daum C."/>
            <person name="Gordon S."/>
            <person name="Gould B."/>
            <person name="Lipzen A."/>
            <person name="Macqueen A."/>
            <person name="Palacio-Mejia J."/>
            <person name="Plott C."/>
            <person name="Shakirov E."/>
            <person name="Shu S."/>
            <person name="Yoshinaga Y."/>
            <person name="Zane M."/>
            <person name="Rokhsar D."/>
            <person name="Grimwood J."/>
            <person name="Schmutz J."/>
            <person name="Juenger T."/>
        </authorList>
    </citation>
    <scope>NUCLEOTIDE SEQUENCE [LARGE SCALE GENOMIC DNA]</scope>
    <source>
        <strain evidence="1">FIL2</strain>
    </source>
</reference>
<protein>
    <submittedName>
        <fullName evidence="1">Uncharacterized protein</fullName>
    </submittedName>
</protein>